<dbReference type="RefSeq" id="XP_014145304.1">
    <property type="nucleotide sequence ID" value="XM_014289829.1"/>
</dbReference>
<evidence type="ECO:0000313" key="3">
    <source>
        <dbReference type="Proteomes" id="UP000054560"/>
    </source>
</evidence>
<feature type="compositionally biased region" description="Basic and acidic residues" evidence="1">
    <location>
        <begin position="1"/>
        <end position="12"/>
    </location>
</feature>
<evidence type="ECO:0000313" key="2">
    <source>
        <dbReference type="EMBL" id="KNC71402.1"/>
    </source>
</evidence>
<protein>
    <submittedName>
        <fullName evidence="2">Uncharacterized protein</fullName>
    </submittedName>
</protein>
<feature type="non-terminal residue" evidence="2">
    <location>
        <position position="1"/>
    </location>
</feature>
<feature type="compositionally biased region" description="Low complexity" evidence="1">
    <location>
        <begin position="139"/>
        <end position="165"/>
    </location>
</feature>
<dbReference type="Proteomes" id="UP000054560">
    <property type="component" value="Unassembled WGS sequence"/>
</dbReference>
<sequence length="263" mass="28853">MDNAEVAEKPAEAKPASAKPKSGRKSINKKKKPATSKKELQFHDVTPGAPPGLTVDSAATSKSRKRPVENRVSRVNEKKKPMIRVRSNSVSALGDGKETKQPPPRSEILQWQGELEDINLGFGFGGMDTNLFSGTNVPSQNSHQYQQQTCQNNHQYQQQASQNSNDKYRNSNANSDFGTMMGLQNTQNRMYNNNLNNIGMNIRDSLGMGFDSGAAMNSPMNGLLNNATGGGDKRNQRNRDSINLNMLGLANQGQPHNAMFQVC</sequence>
<proteinExistence type="predicted"/>
<dbReference type="AlphaFoldDB" id="A0A0L0F3Y8"/>
<gene>
    <name evidence="2" type="ORF">SARC_16057</name>
</gene>
<evidence type="ECO:0000256" key="1">
    <source>
        <dbReference type="SAM" id="MobiDB-lite"/>
    </source>
</evidence>
<accession>A0A0L0F3Y8</accession>
<feature type="region of interest" description="Disordered" evidence="1">
    <location>
        <begin position="131"/>
        <end position="173"/>
    </location>
</feature>
<organism evidence="2 3">
    <name type="scientific">Sphaeroforma arctica JP610</name>
    <dbReference type="NCBI Taxonomy" id="667725"/>
    <lineage>
        <taxon>Eukaryota</taxon>
        <taxon>Ichthyosporea</taxon>
        <taxon>Ichthyophonida</taxon>
        <taxon>Sphaeroforma</taxon>
    </lineage>
</organism>
<feature type="compositionally biased region" description="Basic residues" evidence="1">
    <location>
        <begin position="21"/>
        <end position="35"/>
    </location>
</feature>
<dbReference type="GeneID" id="25916561"/>
<feature type="region of interest" description="Disordered" evidence="1">
    <location>
        <begin position="1"/>
        <end position="105"/>
    </location>
</feature>
<feature type="compositionally biased region" description="Basic and acidic residues" evidence="1">
    <location>
        <begin position="66"/>
        <end position="80"/>
    </location>
</feature>
<dbReference type="EMBL" id="KQ248873">
    <property type="protein sequence ID" value="KNC71402.1"/>
    <property type="molecule type" value="Genomic_DNA"/>
</dbReference>
<keyword evidence="3" id="KW-1185">Reference proteome</keyword>
<reference evidence="2 3" key="1">
    <citation type="submission" date="2011-02" db="EMBL/GenBank/DDBJ databases">
        <title>The Genome Sequence of Sphaeroforma arctica JP610.</title>
        <authorList>
            <consortium name="The Broad Institute Genome Sequencing Platform"/>
            <person name="Russ C."/>
            <person name="Cuomo C."/>
            <person name="Young S.K."/>
            <person name="Zeng Q."/>
            <person name="Gargeya S."/>
            <person name="Alvarado L."/>
            <person name="Berlin A."/>
            <person name="Chapman S.B."/>
            <person name="Chen Z."/>
            <person name="Freedman E."/>
            <person name="Gellesch M."/>
            <person name="Goldberg J."/>
            <person name="Griggs A."/>
            <person name="Gujja S."/>
            <person name="Heilman E."/>
            <person name="Heiman D."/>
            <person name="Howarth C."/>
            <person name="Mehta T."/>
            <person name="Neiman D."/>
            <person name="Pearson M."/>
            <person name="Roberts A."/>
            <person name="Saif S."/>
            <person name="Shea T."/>
            <person name="Shenoy N."/>
            <person name="Sisk P."/>
            <person name="Stolte C."/>
            <person name="Sykes S."/>
            <person name="White J."/>
            <person name="Yandava C."/>
            <person name="Burger G."/>
            <person name="Gray M.W."/>
            <person name="Holland P.W.H."/>
            <person name="King N."/>
            <person name="Lang F.B.F."/>
            <person name="Roger A.J."/>
            <person name="Ruiz-Trillo I."/>
            <person name="Haas B."/>
            <person name="Nusbaum C."/>
            <person name="Birren B."/>
        </authorList>
    </citation>
    <scope>NUCLEOTIDE SEQUENCE [LARGE SCALE GENOMIC DNA]</scope>
    <source>
        <strain evidence="2 3">JP610</strain>
    </source>
</reference>
<name>A0A0L0F3Y8_9EUKA</name>